<sequence>MKQEVEKLRTDCAELRTVITRKEEEILNLKREYESDGTGRDLQVKKETVDSVPPPPQLPPSSSDEKERKLASSSFKEADRTSRSQDVRTGGDNVETNQPRDSSYSSAYSNSESVDVTTDAGKRWAKEEDVPRILVESQVGCKQASYKELTESLSVQQETFSGHTSPITRCRFSTAGTNVASASVDGTVRIWTPDAAASTSRNATIYCGAEIMSLEWENKSDRLLLLGTADRGVKAWNVEAKRVVCDLSTDASFPRILELKCSPTDALFLCVACSQPGNSGQGEDNIGFGSVTVWNMRTWKFMNVLPLGEDPPVVTSVCFNHNGKLVAAGATDGMIRLFGMYSPVVSRGFRRSVGALINVGAKISSLNVHVSVV</sequence>
<dbReference type="Proteomes" id="UP001633002">
    <property type="component" value="Unassembled WGS sequence"/>
</dbReference>
<dbReference type="PROSITE" id="PS50082">
    <property type="entry name" value="WD_REPEATS_2"/>
    <property type="match status" value="1"/>
</dbReference>
<dbReference type="InterPro" id="IPR001680">
    <property type="entry name" value="WD40_rpt"/>
</dbReference>
<accession>A0ABD3IFJ5</accession>
<feature type="compositionally biased region" description="Low complexity" evidence="2">
    <location>
        <begin position="102"/>
        <end position="113"/>
    </location>
</feature>
<feature type="compositionally biased region" description="Basic and acidic residues" evidence="2">
    <location>
        <begin position="30"/>
        <end position="49"/>
    </location>
</feature>
<evidence type="ECO:0000313" key="3">
    <source>
        <dbReference type="EMBL" id="KAL3700992.1"/>
    </source>
</evidence>
<dbReference type="SMART" id="SM00320">
    <property type="entry name" value="WD40"/>
    <property type="match status" value="3"/>
</dbReference>
<evidence type="ECO:0000256" key="1">
    <source>
        <dbReference type="PROSITE-ProRule" id="PRU00221"/>
    </source>
</evidence>
<dbReference type="InterPro" id="IPR036322">
    <property type="entry name" value="WD40_repeat_dom_sf"/>
</dbReference>
<dbReference type="PROSITE" id="PS50294">
    <property type="entry name" value="WD_REPEATS_REGION"/>
    <property type="match status" value="1"/>
</dbReference>
<dbReference type="Gene3D" id="2.130.10.10">
    <property type="entry name" value="YVTN repeat-like/Quinoprotein amine dehydrogenase"/>
    <property type="match status" value="1"/>
</dbReference>
<feature type="compositionally biased region" description="Basic and acidic residues" evidence="2">
    <location>
        <begin position="63"/>
        <end position="86"/>
    </location>
</feature>
<protein>
    <submittedName>
        <fullName evidence="3">Uncharacterized protein</fullName>
    </submittedName>
</protein>
<feature type="region of interest" description="Disordered" evidence="2">
    <location>
        <begin position="30"/>
        <end position="122"/>
    </location>
</feature>
<gene>
    <name evidence="3" type="ORF">R1sor_019014</name>
</gene>
<evidence type="ECO:0000256" key="2">
    <source>
        <dbReference type="SAM" id="MobiDB-lite"/>
    </source>
</evidence>
<feature type="repeat" description="WD" evidence="1">
    <location>
        <begin position="160"/>
        <end position="191"/>
    </location>
</feature>
<reference evidence="3 4" key="1">
    <citation type="submission" date="2024-09" db="EMBL/GenBank/DDBJ databases">
        <title>Chromosome-scale assembly of Riccia sorocarpa.</title>
        <authorList>
            <person name="Paukszto L."/>
        </authorList>
    </citation>
    <scope>NUCLEOTIDE SEQUENCE [LARGE SCALE GENOMIC DNA]</scope>
    <source>
        <strain evidence="3">LP-2024</strain>
        <tissue evidence="3">Aerial parts of the thallus</tissue>
    </source>
</reference>
<dbReference type="AlphaFoldDB" id="A0ABD3IFJ5"/>
<evidence type="ECO:0000313" key="4">
    <source>
        <dbReference type="Proteomes" id="UP001633002"/>
    </source>
</evidence>
<dbReference type="InterPro" id="IPR015943">
    <property type="entry name" value="WD40/YVTN_repeat-like_dom_sf"/>
</dbReference>
<proteinExistence type="predicted"/>
<keyword evidence="4" id="KW-1185">Reference proteome</keyword>
<dbReference type="EMBL" id="JBJQOH010000001">
    <property type="protein sequence ID" value="KAL3700992.1"/>
    <property type="molecule type" value="Genomic_DNA"/>
</dbReference>
<dbReference type="PANTHER" id="PTHR47198:SF1">
    <property type="entry name" value="WD REPEAT-CONTAINING PROTEIN 91-LIKE ISOFORM X1"/>
    <property type="match status" value="1"/>
</dbReference>
<name>A0ABD3IFJ5_9MARC</name>
<dbReference type="PANTHER" id="PTHR47198">
    <property type="entry name" value="OS05G0299300 PROTEIN"/>
    <property type="match status" value="1"/>
</dbReference>
<comment type="caution">
    <text evidence="3">The sequence shown here is derived from an EMBL/GenBank/DDBJ whole genome shotgun (WGS) entry which is preliminary data.</text>
</comment>
<dbReference type="Pfam" id="PF00400">
    <property type="entry name" value="WD40"/>
    <property type="match status" value="2"/>
</dbReference>
<organism evidence="3 4">
    <name type="scientific">Riccia sorocarpa</name>
    <dbReference type="NCBI Taxonomy" id="122646"/>
    <lineage>
        <taxon>Eukaryota</taxon>
        <taxon>Viridiplantae</taxon>
        <taxon>Streptophyta</taxon>
        <taxon>Embryophyta</taxon>
        <taxon>Marchantiophyta</taxon>
        <taxon>Marchantiopsida</taxon>
        <taxon>Marchantiidae</taxon>
        <taxon>Marchantiales</taxon>
        <taxon>Ricciaceae</taxon>
        <taxon>Riccia</taxon>
    </lineage>
</organism>
<keyword evidence="1" id="KW-0853">WD repeat</keyword>
<dbReference type="SUPFAM" id="SSF50978">
    <property type="entry name" value="WD40 repeat-like"/>
    <property type="match status" value="1"/>
</dbReference>